<name>V6LPE8_9EUKA</name>
<dbReference type="SUPFAM" id="SSF55257">
    <property type="entry name" value="RBP11-like subunits of RNA polymerase"/>
    <property type="match status" value="1"/>
</dbReference>
<dbReference type="GO" id="GO:0005665">
    <property type="term" value="C:RNA polymerase II, core complex"/>
    <property type="evidence" value="ECO:0007669"/>
    <property type="project" value="TreeGrafter"/>
</dbReference>
<dbReference type="Pfam" id="PF01193">
    <property type="entry name" value="RNA_pol_L"/>
    <property type="match status" value="1"/>
</dbReference>
<dbReference type="PANTHER" id="PTHR11800">
    <property type="entry name" value="DNA-DIRECTED RNA POLYMERASE"/>
    <property type="match status" value="1"/>
</dbReference>
<protein>
    <submittedName>
        <fullName evidence="4">DNA-directed RNA polymerase RPB3</fullName>
    </submittedName>
</protein>
<dbReference type="InterPro" id="IPR050518">
    <property type="entry name" value="Rpo3/RPB3_RNA_Pol_subunit"/>
</dbReference>
<dbReference type="InterPro" id="IPR036603">
    <property type="entry name" value="RBP11-like"/>
</dbReference>
<dbReference type="Proteomes" id="UP000018208">
    <property type="component" value="Unassembled WGS sequence"/>
</dbReference>
<proteinExistence type="predicted"/>
<dbReference type="EMBL" id="KI546090">
    <property type="protein sequence ID" value="EST45591.1"/>
    <property type="molecule type" value="Genomic_DNA"/>
</dbReference>
<gene>
    <name evidence="4" type="ORF">SS50377_14437</name>
    <name evidence="5" type="ORF">SS50377_20433</name>
</gene>
<accession>V6LPE8</accession>
<evidence type="ECO:0000256" key="2">
    <source>
        <dbReference type="ARBA" id="ARBA00023163"/>
    </source>
</evidence>
<dbReference type="Gene3D" id="3.30.1360.10">
    <property type="entry name" value="RNA polymerase, RBP11-like subunit"/>
    <property type="match status" value="1"/>
</dbReference>
<dbReference type="InterPro" id="IPR036643">
    <property type="entry name" value="RNApol_insert_sf"/>
</dbReference>
<dbReference type="PANTHER" id="PTHR11800:SF2">
    <property type="entry name" value="DNA-DIRECTED RNA POLYMERASE II SUBUNIT RPB3"/>
    <property type="match status" value="1"/>
</dbReference>
<reference evidence="4 5" key="1">
    <citation type="journal article" date="2014" name="PLoS Genet.">
        <title>The Genome of Spironucleus salmonicida Highlights a Fish Pathogen Adapted to Fluctuating Environments.</title>
        <authorList>
            <person name="Xu F."/>
            <person name="Jerlstrom-Hultqvist J."/>
            <person name="Einarsson E."/>
            <person name="Astvaldsson A."/>
            <person name="Svard S.G."/>
            <person name="Andersson J.O."/>
        </authorList>
    </citation>
    <scope>NUCLEOTIDE SEQUENCE</scope>
    <source>
        <strain evidence="5">ATCC 50377</strain>
    </source>
</reference>
<dbReference type="OrthoDB" id="270173at2759"/>
<evidence type="ECO:0000259" key="3">
    <source>
        <dbReference type="SMART" id="SM00662"/>
    </source>
</evidence>
<dbReference type="GO" id="GO:0006366">
    <property type="term" value="P:transcription by RNA polymerase II"/>
    <property type="evidence" value="ECO:0007669"/>
    <property type="project" value="TreeGrafter"/>
</dbReference>
<keyword evidence="1 4" id="KW-0240">DNA-directed RNA polymerase</keyword>
<dbReference type="AlphaFoldDB" id="V6LPE8"/>
<dbReference type="VEuPathDB" id="GiardiaDB:SS50377_20433"/>
<evidence type="ECO:0000313" key="6">
    <source>
        <dbReference type="Proteomes" id="UP000018208"/>
    </source>
</evidence>
<dbReference type="EMBL" id="AUWU02000001">
    <property type="protein sequence ID" value="KAH0577084.1"/>
    <property type="molecule type" value="Genomic_DNA"/>
</dbReference>
<dbReference type="SUPFAM" id="SSF56553">
    <property type="entry name" value="Insert subdomain of RNA polymerase alpha subunit"/>
    <property type="match status" value="1"/>
</dbReference>
<evidence type="ECO:0000313" key="4">
    <source>
        <dbReference type="EMBL" id="EST45591.1"/>
    </source>
</evidence>
<dbReference type="GO" id="GO:0003899">
    <property type="term" value="F:DNA-directed RNA polymerase activity"/>
    <property type="evidence" value="ECO:0007669"/>
    <property type="project" value="InterPro"/>
</dbReference>
<dbReference type="SMART" id="SM00662">
    <property type="entry name" value="RPOLD"/>
    <property type="match status" value="1"/>
</dbReference>
<dbReference type="GO" id="GO:0046983">
    <property type="term" value="F:protein dimerization activity"/>
    <property type="evidence" value="ECO:0007669"/>
    <property type="project" value="InterPro"/>
</dbReference>
<dbReference type="Gene3D" id="3.30.70.20">
    <property type="match status" value="1"/>
</dbReference>
<feature type="domain" description="DNA-directed RNA polymerase RpoA/D/Rpb3-type" evidence="3">
    <location>
        <begin position="13"/>
        <end position="283"/>
    </location>
</feature>
<evidence type="ECO:0000256" key="1">
    <source>
        <dbReference type="ARBA" id="ARBA00022478"/>
    </source>
</evidence>
<evidence type="ECO:0000313" key="5">
    <source>
        <dbReference type="EMBL" id="KAH0577084.1"/>
    </source>
</evidence>
<dbReference type="Gene3D" id="2.170.120.12">
    <property type="entry name" value="DNA-directed RNA polymerase, insert domain"/>
    <property type="match status" value="1"/>
</dbReference>
<keyword evidence="2" id="KW-0804">Transcription</keyword>
<dbReference type="InterPro" id="IPR011263">
    <property type="entry name" value="DNA-dir_RNA_pol_RpoA/D/Rpb3"/>
</dbReference>
<keyword evidence="6" id="KW-1185">Reference proteome</keyword>
<sequence>MKITPLPQTKPLIQQFHLENFPLPYSNALRRSLHADVQTLAFDKAQFIQYDSEIPAEIIAHRIGLLPIFSDAFTLSSISPYYNCPNASSSNHSLDCQQCSIKAKIQIQASDKYMITDRDIQFERSEFQMFSIRNQTDPVPILLLAPNQSVEIELFAFKAPGRVHAKYSPVSAVSLVPRAKIDVSRLQNVLEDQKTADFLVQICPKNVFVFRNGRLQLVDSAACSFCDACARTPFGDINHPVAVEADYADMLLTVESAGGMDCLEIVKQGLLSVKGRLDEIAGSENFNNLMGEVIGVGEGGVGEDDDVL</sequence>
<reference evidence="5" key="2">
    <citation type="submission" date="2020-12" db="EMBL/GenBank/DDBJ databases">
        <title>New Spironucleus salmonicida genome in near-complete chromosomes.</title>
        <authorList>
            <person name="Xu F."/>
            <person name="Kurt Z."/>
            <person name="Jimenez-Gonzalez A."/>
            <person name="Astvaldsson A."/>
            <person name="Andersson J.O."/>
            <person name="Svard S.G."/>
        </authorList>
    </citation>
    <scope>NUCLEOTIDE SEQUENCE</scope>
    <source>
        <strain evidence="5">ATCC 50377</strain>
    </source>
</reference>
<organism evidence="4">
    <name type="scientific">Spironucleus salmonicida</name>
    <dbReference type="NCBI Taxonomy" id="348837"/>
    <lineage>
        <taxon>Eukaryota</taxon>
        <taxon>Metamonada</taxon>
        <taxon>Diplomonadida</taxon>
        <taxon>Hexamitidae</taxon>
        <taxon>Hexamitinae</taxon>
        <taxon>Spironucleus</taxon>
    </lineage>
</organism>